<name>A0A3F2RTY3_9STRA</name>
<evidence type="ECO:0000313" key="5">
    <source>
        <dbReference type="Proteomes" id="UP000277300"/>
    </source>
</evidence>
<evidence type="ECO:0000313" key="6">
    <source>
        <dbReference type="Proteomes" id="UP000284657"/>
    </source>
</evidence>
<sequence length="257" mass="27777">MPPPAAPFSGAARARPHSAGDERELIRMVTISGYSKNNHGTWMFKVDVGGPDDAHTYVIRRRFTDFKLLHEGLSTMSELPELPPHGLVSVFQMFVSPDKLLTARAARLQEMLLVIHAHPTLCKSSAFASFIGKNPSSWDAGYLRVPAIARGYASGGKRAKPIRVKKSVARRAVPEAPKQTDALTEAPASLPPANPFVPQEQQPPQTFGGVMKESFLWGIGMALAFSVIGVVVSSMEEETTSPGEFEGSAVVPANEEE</sequence>
<feature type="region of interest" description="Disordered" evidence="1">
    <location>
        <begin position="1"/>
        <end position="20"/>
    </location>
</feature>
<dbReference type="EMBL" id="MBDO02000080">
    <property type="protein sequence ID" value="RLN64116.1"/>
    <property type="molecule type" value="Genomic_DNA"/>
</dbReference>
<proteinExistence type="predicted"/>
<dbReference type="Pfam" id="PF00787">
    <property type="entry name" value="PX"/>
    <property type="match status" value="1"/>
</dbReference>
<accession>A0A3F2RTY3</accession>
<evidence type="ECO:0000313" key="4">
    <source>
        <dbReference type="EMBL" id="RLN64116.1"/>
    </source>
</evidence>
<feature type="region of interest" description="Disordered" evidence="1">
    <location>
        <begin position="237"/>
        <end position="257"/>
    </location>
</feature>
<evidence type="ECO:0000313" key="3">
    <source>
        <dbReference type="EMBL" id="RLN46673.1"/>
    </source>
</evidence>
<comment type="caution">
    <text evidence="4">The sequence shown here is derived from an EMBL/GenBank/DDBJ whole genome shotgun (WGS) entry which is preliminary data.</text>
</comment>
<dbReference type="EMBL" id="MBAD02002551">
    <property type="protein sequence ID" value="RLN46673.1"/>
    <property type="molecule type" value="Genomic_DNA"/>
</dbReference>
<dbReference type="CDD" id="cd06093">
    <property type="entry name" value="PX_domain"/>
    <property type="match status" value="1"/>
</dbReference>
<dbReference type="AlphaFoldDB" id="A0A3F2RTY3"/>
<dbReference type="SMART" id="SM00312">
    <property type="entry name" value="PX"/>
    <property type="match status" value="1"/>
</dbReference>
<gene>
    <name evidence="3" type="ORF">BBJ29_001398</name>
    <name evidence="4" type="ORF">BBP00_00003645</name>
</gene>
<dbReference type="GO" id="GO:0035091">
    <property type="term" value="F:phosphatidylinositol binding"/>
    <property type="evidence" value="ECO:0007669"/>
    <property type="project" value="InterPro"/>
</dbReference>
<protein>
    <recommendedName>
        <fullName evidence="2">PX domain-containing protein</fullName>
    </recommendedName>
</protein>
<dbReference type="Proteomes" id="UP000284657">
    <property type="component" value="Unassembled WGS sequence"/>
</dbReference>
<dbReference type="SUPFAM" id="SSF64268">
    <property type="entry name" value="PX domain"/>
    <property type="match status" value="1"/>
</dbReference>
<evidence type="ECO:0000256" key="1">
    <source>
        <dbReference type="SAM" id="MobiDB-lite"/>
    </source>
</evidence>
<evidence type="ECO:0000259" key="2">
    <source>
        <dbReference type="PROSITE" id="PS50195"/>
    </source>
</evidence>
<feature type="domain" description="PX" evidence="2">
    <location>
        <begin position="20"/>
        <end position="138"/>
    </location>
</feature>
<reference evidence="5 6" key="1">
    <citation type="submission" date="2018-07" db="EMBL/GenBank/DDBJ databases">
        <title>Genome sequencing of oomycete isolates from Chile give support for New Zealand origin for Phytophthora kernoviae and make available the first Nothophytophthora sp. genome.</title>
        <authorList>
            <person name="Studholme D.J."/>
            <person name="Sanfuentes E."/>
            <person name="Panda P."/>
            <person name="Hill R."/>
            <person name="Sambles C."/>
            <person name="Grant M."/>
            <person name="Williams N.M."/>
            <person name="Mcdougal R.L."/>
        </authorList>
    </citation>
    <scope>NUCLEOTIDE SEQUENCE [LARGE SCALE GENOMIC DNA]</scope>
    <source>
        <strain evidence="4">Chile6</strain>
        <strain evidence="3">Chile7</strain>
    </source>
</reference>
<feature type="region of interest" description="Disordered" evidence="1">
    <location>
        <begin position="166"/>
        <end position="186"/>
    </location>
</feature>
<dbReference type="Gene3D" id="3.30.1520.10">
    <property type="entry name" value="Phox-like domain"/>
    <property type="match status" value="1"/>
</dbReference>
<dbReference type="OrthoDB" id="70598at2759"/>
<dbReference type="PROSITE" id="PS50195">
    <property type="entry name" value="PX"/>
    <property type="match status" value="1"/>
</dbReference>
<dbReference type="InterPro" id="IPR001683">
    <property type="entry name" value="PX_dom"/>
</dbReference>
<dbReference type="Proteomes" id="UP000277300">
    <property type="component" value="Unassembled WGS sequence"/>
</dbReference>
<organism evidence="4 5">
    <name type="scientific">Phytophthora kernoviae</name>
    <dbReference type="NCBI Taxonomy" id="325452"/>
    <lineage>
        <taxon>Eukaryota</taxon>
        <taxon>Sar</taxon>
        <taxon>Stramenopiles</taxon>
        <taxon>Oomycota</taxon>
        <taxon>Peronosporomycetes</taxon>
        <taxon>Peronosporales</taxon>
        <taxon>Peronosporaceae</taxon>
        <taxon>Phytophthora</taxon>
    </lineage>
</organism>
<dbReference type="InterPro" id="IPR036871">
    <property type="entry name" value="PX_dom_sf"/>
</dbReference>